<name>A0ABQ2AXQ0_9MICC</name>
<protein>
    <submittedName>
        <fullName evidence="1">Uncharacterized protein</fullName>
    </submittedName>
</protein>
<reference evidence="2" key="1">
    <citation type="journal article" date="2019" name="Int. J. Syst. Evol. Microbiol.">
        <title>The Global Catalogue of Microorganisms (GCM) 10K type strain sequencing project: providing services to taxonomists for standard genome sequencing and annotation.</title>
        <authorList>
            <consortium name="The Broad Institute Genomics Platform"/>
            <consortium name="The Broad Institute Genome Sequencing Center for Infectious Disease"/>
            <person name="Wu L."/>
            <person name="Ma J."/>
        </authorList>
    </citation>
    <scope>NUCLEOTIDE SEQUENCE [LARGE SCALE GENOMIC DNA]</scope>
    <source>
        <strain evidence="2">CGMCC 1.12778</strain>
    </source>
</reference>
<evidence type="ECO:0000313" key="1">
    <source>
        <dbReference type="EMBL" id="GGI01385.1"/>
    </source>
</evidence>
<keyword evidence="2" id="KW-1185">Reference proteome</keyword>
<accession>A0ABQ2AXQ0</accession>
<proteinExistence type="predicted"/>
<dbReference type="Proteomes" id="UP000643279">
    <property type="component" value="Unassembled WGS sequence"/>
</dbReference>
<dbReference type="EMBL" id="BMFW01000034">
    <property type="protein sequence ID" value="GGI01385.1"/>
    <property type="molecule type" value="Genomic_DNA"/>
</dbReference>
<sequence>MQPVIDTLASFLRPFTAELLAEGSAGAVIDAGNNSSVPRRLLDRAVGKASTPMAPLRR</sequence>
<evidence type="ECO:0000313" key="2">
    <source>
        <dbReference type="Proteomes" id="UP000643279"/>
    </source>
</evidence>
<comment type="caution">
    <text evidence="1">The sequence shown here is derived from an EMBL/GenBank/DDBJ whole genome shotgun (WGS) entry which is preliminary data.</text>
</comment>
<gene>
    <name evidence="1" type="ORF">GCM10007170_40700</name>
</gene>
<organism evidence="1 2">
    <name type="scientific">Arthrobacter liuii</name>
    <dbReference type="NCBI Taxonomy" id="1476996"/>
    <lineage>
        <taxon>Bacteria</taxon>
        <taxon>Bacillati</taxon>
        <taxon>Actinomycetota</taxon>
        <taxon>Actinomycetes</taxon>
        <taxon>Micrococcales</taxon>
        <taxon>Micrococcaceae</taxon>
        <taxon>Arthrobacter</taxon>
    </lineage>
</organism>